<organism evidence="3">
    <name type="scientific">Caenorhabditis brenneri</name>
    <name type="common">Nematode worm</name>
    <dbReference type="NCBI Taxonomy" id="135651"/>
    <lineage>
        <taxon>Eukaryota</taxon>
        <taxon>Metazoa</taxon>
        <taxon>Ecdysozoa</taxon>
        <taxon>Nematoda</taxon>
        <taxon>Chromadorea</taxon>
        <taxon>Rhabditida</taxon>
        <taxon>Rhabditina</taxon>
        <taxon>Rhabditomorpha</taxon>
        <taxon>Rhabditoidea</taxon>
        <taxon>Rhabditidae</taxon>
        <taxon>Peloderinae</taxon>
        <taxon>Caenorhabditis</taxon>
    </lineage>
</organism>
<proteinExistence type="predicted"/>
<dbReference type="SUPFAM" id="SSF81383">
    <property type="entry name" value="F-box domain"/>
    <property type="match status" value="1"/>
</dbReference>
<dbReference type="HOGENOM" id="CLU_797485_0_0_1"/>
<dbReference type="InParanoid" id="G0N887"/>
<dbReference type="PANTHER" id="PTHR23015">
    <property type="entry name" value="UNCHARACTERIZED C.ELEGANS PROTEIN"/>
    <property type="match status" value="1"/>
</dbReference>
<dbReference type="PANTHER" id="PTHR23015:SF4">
    <property type="entry name" value="DUF38 DOMAIN-CONTAINING PROTEIN-RELATED"/>
    <property type="match status" value="1"/>
</dbReference>
<dbReference type="PROSITE" id="PS50181">
    <property type="entry name" value="FBOX"/>
    <property type="match status" value="1"/>
</dbReference>
<evidence type="ECO:0000313" key="3">
    <source>
        <dbReference type="Proteomes" id="UP000008068"/>
    </source>
</evidence>
<reference evidence="3" key="1">
    <citation type="submission" date="2011-07" db="EMBL/GenBank/DDBJ databases">
        <authorList>
            <consortium name="Caenorhabditis brenneri Sequencing and Analysis Consortium"/>
            <person name="Wilson R.K."/>
        </authorList>
    </citation>
    <scope>NUCLEOTIDE SEQUENCE [LARGE SCALE GENOMIC DNA]</scope>
    <source>
        <strain evidence="3">PB2801</strain>
    </source>
</reference>
<dbReference type="InterPro" id="IPR001810">
    <property type="entry name" value="F-box_dom"/>
</dbReference>
<evidence type="ECO:0000259" key="1">
    <source>
        <dbReference type="PROSITE" id="PS50181"/>
    </source>
</evidence>
<dbReference type="AlphaFoldDB" id="G0N887"/>
<dbReference type="Pfam" id="PF00646">
    <property type="entry name" value="F-box"/>
    <property type="match status" value="1"/>
</dbReference>
<keyword evidence="3" id="KW-1185">Reference proteome</keyword>
<evidence type="ECO:0000313" key="2">
    <source>
        <dbReference type="EMBL" id="EGT55105.1"/>
    </source>
</evidence>
<dbReference type="GO" id="GO:0045087">
    <property type="term" value="P:innate immune response"/>
    <property type="evidence" value="ECO:0007669"/>
    <property type="project" value="TreeGrafter"/>
</dbReference>
<protein>
    <recommendedName>
        <fullName evidence="1">F-box domain-containing protein</fullName>
    </recommendedName>
</protein>
<sequence>MVDLSVVPAHVTEIIVEHLDVLSRLMFRKTCTDFRGMVDRDHLFIKNLHITYYYNSIEIDDKQGFQVNYQDIGGLGTLVQCDKEHELHKGKNFIELFKIDLRALILNRNLTIGTLHLIHEHHVPTSILIRDDPEAEVANARIDGRIMNIFNDLENQLRVENLVARMRVPWELKKVFIRLNPNSIKSLKFEVDYGSNGLRQLFRSPDFLRSEQLRRLTSFHSEEPFDLRDLHKIAHCSVIEVKVMRRLTEEQIEMVKAALFTNPNLNQLKISVSWSPRAIPMPEMAEEPFWRSAPYPGNPRIRISWRCRNDEAEFRGPRFSGEVAAEKEKEEEIPVLRAPRNFFDDEFD</sequence>
<gene>
    <name evidence="2" type="ORF">CAEBREN_02346</name>
</gene>
<feature type="domain" description="F-box" evidence="1">
    <location>
        <begin position="1"/>
        <end position="47"/>
    </location>
</feature>
<dbReference type="InterPro" id="IPR040161">
    <property type="entry name" value="FB224"/>
</dbReference>
<dbReference type="InterPro" id="IPR036047">
    <property type="entry name" value="F-box-like_dom_sf"/>
</dbReference>
<dbReference type="Proteomes" id="UP000008068">
    <property type="component" value="Unassembled WGS sequence"/>
</dbReference>
<dbReference type="EMBL" id="GL379849">
    <property type="protein sequence ID" value="EGT55105.1"/>
    <property type="molecule type" value="Genomic_DNA"/>
</dbReference>
<accession>G0N887</accession>
<name>G0N887_CAEBE</name>